<keyword evidence="2 8" id="KW-0479">Metal-binding</keyword>
<comment type="domain">
    <text evidence="8">The PHD-type zinc finger mediates the binding to H3K4me3.</text>
</comment>
<comment type="caution">
    <text evidence="12">The sequence shown here is derived from an EMBL/GenBank/DDBJ whole genome shotgun (WGS) entry which is preliminary data.</text>
</comment>
<feature type="domain" description="RING-type" evidence="11">
    <location>
        <begin position="182"/>
        <end position="229"/>
    </location>
</feature>
<dbReference type="PANTHER" id="PTHR12321">
    <property type="entry name" value="CPG BINDING PROTEIN"/>
    <property type="match status" value="1"/>
</dbReference>
<evidence type="ECO:0000256" key="9">
    <source>
        <dbReference type="SAM" id="MobiDB-lite"/>
    </source>
</evidence>
<dbReference type="Proteomes" id="UP001293593">
    <property type="component" value="Unassembled WGS sequence"/>
</dbReference>
<feature type="compositionally biased region" description="Polar residues" evidence="9">
    <location>
        <begin position="144"/>
        <end position="164"/>
    </location>
</feature>
<name>A0AAE1MB83_9FABA</name>
<evidence type="ECO:0000256" key="4">
    <source>
        <dbReference type="ARBA" id="ARBA00022833"/>
    </source>
</evidence>
<dbReference type="GO" id="GO:0005634">
    <property type="term" value="C:nucleus"/>
    <property type="evidence" value="ECO:0007669"/>
    <property type="project" value="UniProtKB-SubCell"/>
</dbReference>
<keyword evidence="6 8" id="KW-0804">Transcription</keyword>
<dbReference type="InterPro" id="IPR013083">
    <property type="entry name" value="Znf_RING/FYVE/PHD"/>
</dbReference>
<dbReference type="GO" id="GO:0042393">
    <property type="term" value="F:histone binding"/>
    <property type="evidence" value="ECO:0007669"/>
    <property type="project" value="UniProtKB-UniRule"/>
</dbReference>
<dbReference type="GO" id="GO:0006355">
    <property type="term" value="P:regulation of DNA-templated transcription"/>
    <property type="evidence" value="ECO:0007669"/>
    <property type="project" value="UniProtKB-UniRule"/>
</dbReference>
<dbReference type="InterPro" id="IPR001965">
    <property type="entry name" value="Znf_PHD"/>
</dbReference>
<keyword evidence="13" id="KW-1185">Reference proteome</keyword>
<dbReference type="GO" id="GO:0000976">
    <property type="term" value="F:transcription cis-regulatory region binding"/>
    <property type="evidence" value="ECO:0007669"/>
    <property type="project" value="TreeGrafter"/>
</dbReference>
<dbReference type="PANTHER" id="PTHR12321:SF39">
    <property type="entry name" value="PHD FINGER PROTEIN ALFIN-LIKE 2"/>
    <property type="match status" value="1"/>
</dbReference>
<evidence type="ECO:0000256" key="1">
    <source>
        <dbReference type="ARBA" id="ARBA00010445"/>
    </source>
</evidence>
<dbReference type="PROSITE" id="PS01359">
    <property type="entry name" value="ZF_PHD_1"/>
    <property type="match status" value="1"/>
</dbReference>
<organism evidence="12 13">
    <name type="scientific">Acacia crassicarpa</name>
    <name type="common">northern wattle</name>
    <dbReference type="NCBI Taxonomy" id="499986"/>
    <lineage>
        <taxon>Eukaryota</taxon>
        <taxon>Viridiplantae</taxon>
        <taxon>Streptophyta</taxon>
        <taxon>Embryophyta</taxon>
        <taxon>Tracheophyta</taxon>
        <taxon>Spermatophyta</taxon>
        <taxon>Magnoliopsida</taxon>
        <taxon>eudicotyledons</taxon>
        <taxon>Gunneridae</taxon>
        <taxon>Pentapetalae</taxon>
        <taxon>rosids</taxon>
        <taxon>fabids</taxon>
        <taxon>Fabales</taxon>
        <taxon>Fabaceae</taxon>
        <taxon>Caesalpinioideae</taxon>
        <taxon>mimosoid clade</taxon>
        <taxon>Acacieae</taxon>
        <taxon>Acacia</taxon>
    </lineage>
</organism>
<dbReference type="Pfam" id="PF00628">
    <property type="entry name" value="PHD"/>
    <property type="match status" value="1"/>
</dbReference>
<comment type="similarity">
    <text evidence="1 8">Belongs to the Alfin family.</text>
</comment>
<dbReference type="GO" id="GO:0003712">
    <property type="term" value="F:transcription coregulator activity"/>
    <property type="evidence" value="ECO:0007669"/>
    <property type="project" value="TreeGrafter"/>
</dbReference>
<keyword evidence="8" id="KW-0539">Nucleus</keyword>
<protein>
    <recommendedName>
        <fullName evidence="8">PHD finger protein ALFIN-LIKE</fullName>
    </recommendedName>
</protein>
<dbReference type="Pfam" id="PF12165">
    <property type="entry name" value="Alfin"/>
    <property type="match status" value="1"/>
</dbReference>
<evidence type="ECO:0000259" key="11">
    <source>
        <dbReference type="PROSITE" id="PS50089"/>
    </source>
</evidence>
<dbReference type="AlphaFoldDB" id="A0AAE1MB83"/>
<dbReference type="GO" id="GO:0008270">
    <property type="term" value="F:zinc ion binding"/>
    <property type="evidence" value="ECO:0007669"/>
    <property type="project" value="UniProtKB-KW"/>
</dbReference>
<feature type="domain" description="PHD-type" evidence="10">
    <location>
        <begin position="179"/>
        <end position="231"/>
    </location>
</feature>
<evidence type="ECO:0000313" key="13">
    <source>
        <dbReference type="Proteomes" id="UP001293593"/>
    </source>
</evidence>
<evidence type="ECO:0000256" key="7">
    <source>
        <dbReference type="PROSITE-ProRule" id="PRU00175"/>
    </source>
</evidence>
<comment type="subcellular location">
    <subcellularLocation>
        <location evidence="8">Nucleus</location>
    </subcellularLocation>
</comment>
<comment type="subunit">
    <text evidence="8">Interacts with H3K4me3 and to a lesser extent with H3K4me2.</text>
</comment>
<dbReference type="InterPro" id="IPR019787">
    <property type="entry name" value="Znf_PHD-finger"/>
</dbReference>
<dbReference type="EMBL" id="JAWXYG010000016">
    <property type="protein sequence ID" value="KAK4253271.1"/>
    <property type="molecule type" value="Genomic_DNA"/>
</dbReference>
<sequence length="236" mass="26960">MATYYPRTVEEIFKDYSARREGVVRALTHDVHKFYRQCDPDKDNLCLYGHPNETWEVTLPPAFLPHDIPEPALGINFARQGMQPKDWLSLVAAHSDSWLHSVAFYFGALLNRDEREQLFKLINADPTVFEVVTEKNPLKDKATVESSSKPRGGTKRTSGGQVKNSPDFYDEGYEEDHSESICGICENNDSDDAWISCDSCSNKWFHEKCVKSIPIMSTMLKRYNCPSCSPMRRGRP</sequence>
<comment type="function">
    <text evidence="8">Histone-binding component that specifically recognizes H3 tails trimethylated on 'Lys-4' (H3K4me3), which mark transcription start sites of virtually all active genes.</text>
</comment>
<evidence type="ECO:0000256" key="3">
    <source>
        <dbReference type="ARBA" id="ARBA00022771"/>
    </source>
</evidence>
<accession>A0AAE1MB83</accession>
<reference evidence="12" key="1">
    <citation type="submission" date="2023-10" db="EMBL/GenBank/DDBJ databases">
        <title>Chromosome-level genome of the transformable northern wattle, Acacia crassicarpa.</title>
        <authorList>
            <person name="Massaro I."/>
            <person name="Sinha N.R."/>
            <person name="Poethig S."/>
            <person name="Leichty A.R."/>
        </authorList>
    </citation>
    <scope>NUCLEOTIDE SEQUENCE</scope>
    <source>
        <strain evidence="12">Acra3RX</strain>
        <tissue evidence="12">Leaf</tissue>
    </source>
</reference>
<keyword evidence="3 7" id="KW-0863">Zinc-finger</keyword>
<dbReference type="InterPro" id="IPR011011">
    <property type="entry name" value="Znf_FYVE_PHD"/>
</dbReference>
<keyword evidence="5 8" id="KW-0805">Transcription regulation</keyword>
<keyword evidence="8" id="KW-0156">Chromatin regulator</keyword>
<dbReference type="SUPFAM" id="SSF57903">
    <property type="entry name" value="FYVE/PHD zinc finger"/>
    <property type="match status" value="1"/>
</dbReference>
<dbReference type="InterPro" id="IPR019786">
    <property type="entry name" value="Zinc_finger_PHD-type_CS"/>
</dbReference>
<keyword evidence="4 8" id="KW-0862">Zinc</keyword>
<feature type="region of interest" description="Disordered" evidence="9">
    <location>
        <begin position="139"/>
        <end position="169"/>
    </location>
</feature>
<evidence type="ECO:0000259" key="10">
    <source>
        <dbReference type="PROSITE" id="PS50016"/>
    </source>
</evidence>
<evidence type="ECO:0000313" key="12">
    <source>
        <dbReference type="EMBL" id="KAK4253271.1"/>
    </source>
</evidence>
<dbReference type="GO" id="GO:0006325">
    <property type="term" value="P:chromatin organization"/>
    <property type="evidence" value="ECO:0007669"/>
    <property type="project" value="UniProtKB-UniRule"/>
</dbReference>
<evidence type="ECO:0000256" key="5">
    <source>
        <dbReference type="ARBA" id="ARBA00023015"/>
    </source>
</evidence>
<dbReference type="SMART" id="SM00249">
    <property type="entry name" value="PHD"/>
    <property type="match status" value="1"/>
</dbReference>
<dbReference type="InterPro" id="IPR045104">
    <property type="entry name" value="Alfin"/>
</dbReference>
<proteinExistence type="inferred from homology"/>
<evidence type="ECO:0000256" key="2">
    <source>
        <dbReference type="ARBA" id="ARBA00022723"/>
    </source>
</evidence>
<dbReference type="Gene3D" id="3.30.40.10">
    <property type="entry name" value="Zinc/RING finger domain, C3HC4 (zinc finger)"/>
    <property type="match status" value="1"/>
</dbReference>
<dbReference type="CDD" id="cd15517">
    <property type="entry name" value="PHD_TCF19_like"/>
    <property type="match status" value="1"/>
</dbReference>
<dbReference type="PROSITE" id="PS50016">
    <property type="entry name" value="ZF_PHD_2"/>
    <property type="match status" value="1"/>
</dbReference>
<dbReference type="InterPro" id="IPR001841">
    <property type="entry name" value="Znf_RING"/>
</dbReference>
<dbReference type="PROSITE" id="PS50089">
    <property type="entry name" value="ZF_RING_2"/>
    <property type="match status" value="1"/>
</dbReference>
<evidence type="ECO:0000256" key="6">
    <source>
        <dbReference type="ARBA" id="ARBA00023163"/>
    </source>
</evidence>
<evidence type="ECO:0000256" key="8">
    <source>
        <dbReference type="RuleBase" id="RU369089"/>
    </source>
</evidence>
<gene>
    <name evidence="12" type="ORF">QN277_010595</name>
</gene>
<dbReference type="InterPro" id="IPR021998">
    <property type="entry name" value="Alfin_N"/>
</dbReference>